<evidence type="ECO:0000256" key="3">
    <source>
        <dbReference type="ARBA" id="ARBA00022525"/>
    </source>
</evidence>
<dbReference type="Gene3D" id="3.55.50.10">
    <property type="entry name" value="Baseplate protein-like domains"/>
    <property type="match status" value="1"/>
</dbReference>
<organism evidence="6 7">
    <name type="scientific">Rhodovastum atsumiense</name>
    <dbReference type="NCBI Taxonomy" id="504468"/>
    <lineage>
        <taxon>Bacteria</taxon>
        <taxon>Pseudomonadati</taxon>
        <taxon>Pseudomonadota</taxon>
        <taxon>Alphaproteobacteria</taxon>
        <taxon>Acetobacterales</taxon>
        <taxon>Acetobacteraceae</taxon>
        <taxon>Rhodovastum</taxon>
    </lineage>
</organism>
<dbReference type="SUPFAM" id="SSF69279">
    <property type="entry name" value="Phage tail proteins"/>
    <property type="match status" value="2"/>
</dbReference>
<dbReference type="InterPro" id="IPR017847">
    <property type="entry name" value="T6SS_RhsGE_Vgr_subset"/>
</dbReference>
<dbReference type="InterPro" id="IPR054030">
    <property type="entry name" value="Gp5_Vgr_C"/>
</dbReference>
<dbReference type="SUPFAM" id="SSF69255">
    <property type="entry name" value="gp5 N-terminal domain-like"/>
    <property type="match status" value="1"/>
</dbReference>
<dbReference type="NCBIfam" id="TIGR01646">
    <property type="entry name" value="vgr_GE"/>
    <property type="match status" value="1"/>
</dbReference>
<dbReference type="PANTHER" id="PTHR32305">
    <property type="match status" value="1"/>
</dbReference>
<feature type="domain" description="Gp5/Type VI secretion system Vgr protein OB-fold" evidence="4">
    <location>
        <begin position="390"/>
        <end position="457"/>
    </location>
</feature>
<evidence type="ECO:0000259" key="5">
    <source>
        <dbReference type="Pfam" id="PF22178"/>
    </source>
</evidence>
<reference evidence="6 7" key="1">
    <citation type="submission" date="2019-09" db="EMBL/GenBank/DDBJ databases">
        <title>Genome sequence of Rhodovastum atsumiense, a diverse member of the Acetobacteraceae family of non-sulfur purple photosynthetic bacteria.</title>
        <authorList>
            <person name="Meyer T."/>
            <person name="Kyndt J."/>
        </authorList>
    </citation>
    <scope>NUCLEOTIDE SEQUENCE [LARGE SCALE GENOMIC DNA]</scope>
    <source>
        <strain evidence="6 7">DSM 21279</strain>
    </source>
</reference>
<dbReference type="InterPro" id="IPR006533">
    <property type="entry name" value="T6SS_Vgr_RhsGE"/>
</dbReference>
<dbReference type="InterPro" id="IPR006531">
    <property type="entry name" value="Gp5/Vgr_OB"/>
</dbReference>
<dbReference type="Pfam" id="PF05954">
    <property type="entry name" value="Phage_GPD"/>
    <property type="match status" value="1"/>
</dbReference>
<evidence type="ECO:0000313" key="6">
    <source>
        <dbReference type="EMBL" id="KAA5612716.1"/>
    </source>
</evidence>
<dbReference type="Gene3D" id="2.30.110.50">
    <property type="match status" value="1"/>
</dbReference>
<dbReference type="Pfam" id="PF04717">
    <property type="entry name" value="Phage_base_V"/>
    <property type="match status" value="1"/>
</dbReference>
<name>A0A5M6IWK7_9PROT</name>
<accession>A0A5M6IWK7</accession>
<dbReference type="EMBL" id="VWPK01000010">
    <property type="protein sequence ID" value="KAA5612716.1"/>
    <property type="molecule type" value="Genomic_DNA"/>
</dbReference>
<evidence type="ECO:0000256" key="1">
    <source>
        <dbReference type="ARBA" id="ARBA00004613"/>
    </source>
</evidence>
<dbReference type="GO" id="GO:0005576">
    <property type="term" value="C:extracellular region"/>
    <property type="evidence" value="ECO:0007669"/>
    <property type="project" value="UniProtKB-SubCell"/>
</dbReference>
<dbReference type="RefSeq" id="WP_150040249.1">
    <property type="nucleotide sequence ID" value="NZ_OW485601.1"/>
</dbReference>
<dbReference type="OrthoDB" id="9762420at2"/>
<dbReference type="Proteomes" id="UP000325255">
    <property type="component" value="Unassembled WGS sequence"/>
</dbReference>
<protein>
    <submittedName>
        <fullName evidence="6">Type VI secretion system tip protein VgrG</fullName>
    </submittedName>
</protein>
<dbReference type="NCBIfam" id="TIGR03361">
    <property type="entry name" value="VI_Rhs_Vgr"/>
    <property type="match status" value="1"/>
</dbReference>
<dbReference type="InterPro" id="IPR050708">
    <property type="entry name" value="T6SS_VgrG/RHS"/>
</dbReference>
<dbReference type="Gene3D" id="4.10.220.110">
    <property type="match status" value="1"/>
</dbReference>
<gene>
    <name evidence="6" type="primary">tssI</name>
    <name evidence="6" type="ORF">F1189_08240</name>
</gene>
<evidence type="ECO:0000313" key="7">
    <source>
        <dbReference type="Proteomes" id="UP000325255"/>
    </source>
</evidence>
<dbReference type="AlphaFoldDB" id="A0A5M6IWK7"/>
<dbReference type="Pfam" id="PF22178">
    <property type="entry name" value="Gp5_trimer_C"/>
    <property type="match status" value="1"/>
</dbReference>
<comment type="caution">
    <text evidence="6">The sequence shown here is derived from an EMBL/GenBank/DDBJ whole genome shotgun (WGS) entry which is preliminary data.</text>
</comment>
<keyword evidence="7" id="KW-1185">Reference proteome</keyword>
<evidence type="ECO:0000259" key="4">
    <source>
        <dbReference type="Pfam" id="PF04717"/>
    </source>
</evidence>
<feature type="domain" description="Gp5/Type VI secretion system Vgr C-terminal trimerisation" evidence="5">
    <location>
        <begin position="475"/>
        <end position="547"/>
    </location>
</feature>
<dbReference type="SUPFAM" id="SSF69349">
    <property type="entry name" value="Phage fibre proteins"/>
    <property type="match status" value="1"/>
</dbReference>
<dbReference type="Gene3D" id="2.40.50.230">
    <property type="entry name" value="Gp5 N-terminal domain"/>
    <property type="match status" value="1"/>
</dbReference>
<comment type="similarity">
    <text evidence="2">Belongs to the VgrG protein family.</text>
</comment>
<evidence type="ECO:0000256" key="2">
    <source>
        <dbReference type="ARBA" id="ARBA00005558"/>
    </source>
</evidence>
<comment type="subcellular location">
    <subcellularLocation>
        <location evidence="1">Secreted</location>
    </subcellularLocation>
</comment>
<dbReference type="PANTHER" id="PTHR32305:SF15">
    <property type="entry name" value="PROTEIN RHSA-RELATED"/>
    <property type="match status" value="1"/>
</dbReference>
<sequence length="649" mass="72106">MSAGTVNPLLLLASPLGDDTLPIQQGTLHAIGLHATERLSTPFCAEITVVSTVRAIDPQELLVRPVRLTIRRQPGRDRHIHGVVRRMEAVGLARRDRWQYRLEVVPWLRFLDQTVDCRIFQQKSAVQILQEIFAEHRVAPVEFRIYGDRPVREYTTQYNETDLAFVERVMQESGYFYYFEHERDAHRLIVTDRNQAFRPLAEPLHRVVHEGENIDVLDRWSEALRTTTGAVRLQDYDPTRPSAPVQGEQATTLATAGAATRKAFHWPAMTLENRIAAARARFRIEADEARAALRSAHGYNPEFVPGARFTLARDPFTGAQAVDHAIHGVEHIASDDSWITGGGHGQYENHVTCLLQATPWREPLDLPRPSMAGLFSAIVLGNAGEEIHTDELARVKVRLLFDHRKDTVAGMATWVRIAHAWAGSRWGWQHLPRVGTEVAVAFMNGDPDVPVVVGGFYHQDMPPVFPLPAEQTKQGFRSRSTLRGGTQDYSELSFDDRKGDELVFLHAQKDYRTEVEHDRRIEIGHDQSVTVKHDHSLVSRTGNINVRADAGAIDITAAQRITLRVGASTITLTPQGITITAPSVTTQATSVTTNAASVTTRAASVITDAASVTTRAMTVNTFTTAFQVVAARVVLATPKFTAPPPLPLP</sequence>
<keyword evidence="3" id="KW-0964">Secreted</keyword>
<dbReference type="InterPro" id="IPR037026">
    <property type="entry name" value="Vgr_OB-fold_dom_sf"/>
</dbReference>
<proteinExistence type="inferred from homology"/>